<proteinExistence type="predicted"/>
<evidence type="ECO:0000313" key="3">
    <source>
        <dbReference type="Proteomes" id="UP000636110"/>
    </source>
</evidence>
<evidence type="ECO:0000313" key="2">
    <source>
        <dbReference type="EMBL" id="MBB2150784.1"/>
    </source>
</evidence>
<dbReference type="EMBL" id="WNXC01000007">
    <property type="protein sequence ID" value="MBB2150784.1"/>
    <property type="molecule type" value="Genomic_DNA"/>
</dbReference>
<sequence>MKMKLSKLSLSSLLLLAFSSAGYAQKLPDVQSKGVYAPAGIRADGKNTEWNDSFQALNKSTNIYYTMANDENNLYVAIKSTDAANNTKILAGGITLSINPDGKKKEKESITLTYPVVNRAGMRNGGGAGGVRRTVTMGAGGSMTVMGGASGPQMTKLQRDSMMAEMQKKQLAQVKEIKISGFKNTTDTLISIYNEYSIKAVASITKENAFFYEIAIPLTALGITADSNKEFAYNIKLNGLQMQGFDGGGGGGGGNVSVRVSGGGGTFGSRGGGGGNFDFQALISPTDFWGKYTLVKK</sequence>
<accession>A0ABR6EZU6</accession>
<reference evidence="2 3" key="1">
    <citation type="submission" date="2019-11" db="EMBL/GenBank/DDBJ databases">
        <title>Description of Pedobacter sp. LMG 31462T.</title>
        <authorList>
            <person name="Carlier A."/>
            <person name="Qi S."/>
            <person name="Vandamme P."/>
        </authorList>
    </citation>
    <scope>NUCLEOTIDE SEQUENCE [LARGE SCALE GENOMIC DNA]</scope>
    <source>
        <strain evidence="2 3">LMG 31462</strain>
    </source>
</reference>
<protein>
    <submittedName>
        <fullName evidence="2">Uncharacterized protein</fullName>
    </submittedName>
</protein>
<dbReference type="Proteomes" id="UP000636110">
    <property type="component" value="Unassembled WGS sequence"/>
</dbReference>
<dbReference type="RefSeq" id="WP_182960022.1">
    <property type="nucleotide sequence ID" value="NZ_WNXC01000007.1"/>
</dbReference>
<organism evidence="2 3">
    <name type="scientific">Pedobacter gandavensis</name>
    <dbReference type="NCBI Taxonomy" id="2679963"/>
    <lineage>
        <taxon>Bacteria</taxon>
        <taxon>Pseudomonadati</taxon>
        <taxon>Bacteroidota</taxon>
        <taxon>Sphingobacteriia</taxon>
        <taxon>Sphingobacteriales</taxon>
        <taxon>Sphingobacteriaceae</taxon>
        <taxon>Pedobacter</taxon>
    </lineage>
</organism>
<gene>
    <name evidence="2" type="ORF">GM920_17940</name>
</gene>
<feature type="signal peptide" evidence="1">
    <location>
        <begin position="1"/>
        <end position="23"/>
    </location>
</feature>
<evidence type="ECO:0000256" key="1">
    <source>
        <dbReference type="SAM" id="SignalP"/>
    </source>
</evidence>
<keyword evidence="3" id="KW-1185">Reference proteome</keyword>
<name>A0ABR6EZU6_9SPHI</name>
<keyword evidence="1" id="KW-0732">Signal</keyword>
<feature type="chain" id="PRO_5045989253" evidence="1">
    <location>
        <begin position="24"/>
        <end position="297"/>
    </location>
</feature>
<comment type="caution">
    <text evidence="2">The sequence shown here is derived from an EMBL/GenBank/DDBJ whole genome shotgun (WGS) entry which is preliminary data.</text>
</comment>